<organism evidence="2">
    <name type="scientific">Eutreptiella gymnastica</name>
    <dbReference type="NCBI Taxonomy" id="73025"/>
    <lineage>
        <taxon>Eukaryota</taxon>
        <taxon>Discoba</taxon>
        <taxon>Euglenozoa</taxon>
        <taxon>Euglenida</taxon>
        <taxon>Spirocuta</taxon>
        <taxon>Euglenophyceae</taxon>
        <taxon>Eutreptiales</taxon>
        <taxon>Eutreptiaceae</taxon>
        <taxon>Eutreptiella</taxon>
    </lineage>
</organism>
<name>A0A7S4FR92_9EUGL</name>
<evidence type="ECO:0000256" key="1">
    <source>
        <dbReference type="SAM" id="MobiDB-lite"/>
    </source>
</evidence>
<evidence type="ECO:0000313" key="2">
    <source>
        <dbReference type="EMBL" id="CAE0809423.1"/>
    </source>
</evidence>
<sequence length="101" mass="10626">MAGIYSWVVGGRNQPALAVKAGVPPPHSGGVPGVCSAGEGQRLCTSNDDSAVLYCRAEKRARQRAAQTAHRPGAEDARRHKGRQSPCRSESYNTSGHATPT</sequence>
<proteinExistence type="predicted"/>
<dbReference type="EMBL" id="HBJA01058120">
    <property type="protein sequence ID" value="CAE0809423.1"/>
    <property type="molecule type" value="Transcribed_RNA"/>
</dbReference>
<reference evidence="2" key="1">
    <citation type="submission" date="2021-01" db="EMBL/GenBank/DDBJ databases">
        <authorList>
            <person name="Corre E."/>
            <person name="Pelletier E."/>
            <person name="Niang G."/>
            <person name="Scheremetjew M."/>
            <person name="Finn R."/>
            <person name="Kale V."/>
            <person name="Holt S."/>
            <person name="Cochrane G."/>
            <person name="Meng A."/>
            <person name="Brown T."/>
            <person name="Cohen L."/>
        </authorList>
    </citation>
    <scope>NUCLEOTIDE SEQUENCE</scope>
    <source>
        <strain evidence="2">CCMP1594</strain>
    </source>
</reference>
<feature type="compositionally biased region" description="Polar residues" evidence="1">
    <location>
        <begin position="86"/>
        <end position="101"/>
    </location>
</feature>
<feature type="region of interest" description="Disordered" evidence="1">
    <location>
        <begin position="61"/>
        <end position="101"/>
    </location>
</feature>
<protein>
    <submittedName>
        <fullName evidence="2">Uncharacterized protein</fullName>
    </submittedName>
</protein>
<dbReference type="AlphaFoldDB" id="A0A7S4FR92"/>
<gene>
    <name evidence="2" type="ORF">EGYM00163_LOCUS20555</name>
</gene>
<accession>A0A7S4FR92</accession>